<dbReference type="GO" id="GO:0016887">
    <property type="term" value="F:ATP hydrolysis activity"/>
    <property type="evidence" value="ECO:0007669"/>
    <property type="project" value="InterPro"/>
</dbReference>
<dbReference type="EMBL" id="LN650648">
    <property type="protein sequence ID" value="CEI72908.1"/>
    <property type="molecule type" value="Genomic_DNA"/>
</dbReference>
<evidence type="ECO:0000256" key="1">
    <source>
        <dbReference type="ARBA" id="ARBA00022448"/>
    </source>
</evidence>
<evidence type="ECO:0000256" key="2">
    <source>
        <dbReference type="ARBA" id="ARBA00022741"/>
    </source>
</evidence>
<evidence type="ECO:0000313" key="6">
    <source>
        <dbReference type="Proteomes" id="UP000245695"/>
    </source>
</evidence>
<dbReference type="InterPro" id="IPR003439">
    <property type="entry name" value="ABC_transporter-like_ATP-bd"/>
</dbReference>
<reference evidence="5 6" key="1">
    <citation type="submission" date="2014-09" db="EMBL/GenBank/DDBJ databases">
        <authorList>
            <person name="Hornung B.V."/>
        </authorList>
    </citation>
    <scope>NUCLEOTIDE SEQUENCE [LARGE SCALE GENOMIC DNA]</scope>
    <source>
        <strain evidence="5 6">FRIFI</strain>
    </source>
</reference>
<dbReference type="KEGG" id="rhom:FRIFI_1373"/>
<dbReference type="InterPro" id="IPR027417">
    <property type="entry name" value="P-loop_NTPase"/>
</dbReference>
<dbReference type="SUPFAM" id="SSF52540">
    <property type="entry name" value="P-loop containing nucleoside triphosphate hydrolases"/>
    <property type="match status" value="1"/>
</dbReference>
<keyword evidence="6" id="KW-1185">Reference proteome</keyword>
<dbReference type="PANTHER" id="PTHR42939:SF3">
    <property type="entry name" value="ABC TRANSPORTER ATP-BINDING COMPONENT"/>
    <property type="match status" value="1"/>
</dbReference>
<evidence type="ECO:0000313" key="5">
    <source>
        <dbReference type="EMBL" id="CEI72908.1"/>
    </source>
</evidence>
<keyword evidence="2" id="KW-0547">Nucleotide-binding</keyword>
<dbReference type="AlphaFoldDB" id="A0A2P2BRA0"/>
<protein>
    <submittedName>
        <fullName evidence="5">ABC transporter</fullName>
    </submittedName>
</protein>
<dbReference type="PANTHER" id="PTHR42939">
    <property type="entry name" value="ABC TRANSPORTER ATP-BINDING PROTEIN ALBC-RELATED"/>
    <property type="match status" value="1"/>
</dbReference>
<name>A0A2P2BRA0_9FIRM</name>
<evidence type="ECO:0000256" key="3">
    <source>
        <dbReference type="ARBA" id="ARBA00022840"/>
    </source>
</evidence>
<sequence length="70" mass="7902">MNAIEIRNLKKNLDTFNLCIDNLDIKKGYITGFIGPNGSGKTTTIKLIMNMIFKDSGSIKIFGKEYKKMI</sequence>
<evidence type="ECO:0000259" key="4">
    <source>
        <dbReference type="Pfam" id="PF00005"/>
    </source>
</evidence>
<organism evidence="5 6">
    <name type="scientific">Romboutsia hominis</name>
    <dbReference type="NCBI Taxonomy" id="1507512"/>
    <lineage>
        <taxon>Bacteria</taxon>
        <taxon>Bacillati</taxon>
        <taxon>Bacillota</taxon>
        <taxon>Clostridia</taxon>
        <taxon>Peptostreptococcales</taxon>
        <taxon>Peptostreptococcaceae</taxon>
        <taxon>Romboutsia</taxon>
    </lineage>
</organism>
<dbReference type="RefSeq" id="WP_330405602.1">
    <property type="nucleotide sequence ID" value="NZ_LN650648.1"/>
</dbReference>
<dbReference type="Pfam" id="PF00005">
    <property type="entry name" value="ABC_tran"/>
    <property type="match status" value="1"/>
</dbReference>
<dbReference type="Proteomes" id="UP000245695">
    <property type="component" value="Chromosome 1"/>
</dbReference>
<proteinExistence type="predicted"/>
<gene>
    <name evidence="5" type="ORF">FRIFI_1373</name>
</gene>
<feature type="domain" description="ABC transporter" evidence="4">
    <location>
        <begin position="22"/>
        <end position="68"/>
    </location>
</feature>
<dbReference type="InterPro" id="IPR051782">
    <property type="entry name" value="ABC_Transporter_VariousFunc"/>
</dbReference>
<dbReference type="Gene3D" id="3.40.50.300">
    <property type="entry name" value="P-loop containing nucleotide triphosphate hydrolases"/>
    <property type="match status" value="1"/>
</dbReference>
<keyword evidence="1" id="KW-0813">Transport</keyword>
<keyword evidence="3" id="KW-0067">ATP-binding</keyword>
<accession>A0A2P2BRA0</accession>
<dbReference type="GO" id="GO:0005524">
    <property type="term" value="F:ATP binding"/>
    <property type="evidence" value="ECO:0007669"/>
    <property type="project" value="UniProtKB-KW"/>
</dbReference>